<dbReference type="InterPro" id="IPR000415">
    <property type="entry name" value="Nitroreductase-like"/>
</dbReference>
<dbReference type="InterPro" id="IPR029479">
    <property type="entry name" value="Nitroreductase"/>
</dbReference>
<evidence type="ECO:0000313" key="3">
    <source>
        <dbReference type="Proteomes" id="UP001611383"/>
    </source>
</evidence>
<dbReference type="Gene3D" id="3.40.109.10">
    <property type="entry name" value="NADH Oxidase"/>
    <property type="match status" value="1"/>
</dbReference>
<organism evidence="2 3">
    <name type="scientific">Archangium minus</name>
    <dbReference type="NCBI Taxonomy" id="83450"/>
    <lineage>
        <taxon>Bacteria</taxon>
        <taxon>Pseudomonadati</taxon>
        <taxon>Myxococcota</taxon>
        <taxon>Myxococcia</taxon>
        <taxon>Myxococcales</taxon>
        <taxon>Cystobacterineae</taxon>
        <taxon>Archangiaceae</taxon>
        <taxon>Archangium</taxon>
    </lineage>
</organism>
<evidence type="ECO:0000313" key="2">
    <source>
        <dbReference type="EMBL" id="WNG50921.1"/>
    </source>
</evidence>
<protein>
    <recommendedName>
        <fullName evidence="1">Nitroreductase domain-containing protein</fullName>
    </recommendedName>
</protein>
<dbReference type="Pfam" id="PF00881">
    <property type="entry name" value="Nitroreductase"/>
    <property type="match status" value="1"/>
</dbReference>
<sequence length="69" mass="7694">MKRELSRSSTARGFDTCPMEGFDAFKVGRLLGLPRGSMISLVIAIGHRRADALVEPRLRRPFDEAVVVH</sequence>
<reference evidence="2 3" key="1">
    <citation type="submission" date="2019-08" db="EMBL/GenBank/DDBJ databases">
        <title>Archangium and Cystobacter genomes.</title>
        <authorList>
            <person name="Chen I.-C.K."/>
            <person name="Wielgoss S."/>
        </authorList>
    </citation>
    <scope>NUCLEOTIDE SEQUENCE [LARGE SCALE GENOMIC DNA]</scope>
    <source>
        <strain evidence="2 3">Cbm 6</strain>
    </source>
</reference>
<dbReference type="Proteomes" id="UP001611383">
    <property type="component" value="Chromosome"/>
</dbReference>
<accession>A0ABY9X6A1</accession>
<keyword evidence="3" id="KW-1185">Reference proteome</keyword>
<evidence type="ECO:0000259" key="1">
    <source>
        <dbReference type="Pfam" id="PF00881"/>
    </source>
</evidence>
<feature type="domain" description="Nitroreductase" evidence="1">
    <location>
        <begin position="10"/>
        <end position="47"/>
    </location>
</feature>
<dbReference type="SUPFAM" id="SSF55469">
    <property type="entry name" value="FMN-dependent nitroreductase-like"/>
    <property type="match status" value="1"/>
</dbReference>
<gene>
    <name evidence="2" type="ORF">F0U60_47430</name>
</gene>
<name>A0ABY9X6A1_9BACT</name>
<proteinExistence type="predicted"/>
<dbReference type="EMBL" id="CP043494">
    <property type="protein sequence ID" value="WNG50921.1"/>
    <property type="molecule type" value="Genomic_DNA"/>
</dbReference>
<dbReference type="RefSeq" id="WP_395810584.1">
    <property type="nucleotide sequence ID" value="NZ_CP043494.1"/>
</dbReference>